<keyword evidence="1" id="KW-1133">Transmembrane helix</keyword>
<reference evidence="2" key="1">
    <citation type="submission" date="2023-04" db="EMBL/GenBank/DDBJ databases">
        <authorList>
            <consortium name="ELIXIR-Norway"/>
        </authorList>
    </citation>
    <scope>NUCLEOTIDE SEQUENCE [LARGE SCALE GENOMIC DNA]</scope>
</reference>
<proteinExistence type="predicted"/>
<keyword evidence="1" id="KW-0472">Membrane</keyword>
<evidence type="ECO:0000313" key="3">
    <source>
        <dbReference type="Proteomes" id="UP001176941"/>
    </source>
</evidence>
<name>A0ABN9A2L4_RANTA</name>
<gene>
    <name evidence="2" type="ORF">MRATA1EN1_LOCUS28862</name>
</gene>
<feature type="transmembrane region" description="Helical" evidence="1">
    <location>
        <begin position="88"/>
        <end position="108"/>
    </location>
</feature>
<sequence>MHAKSLQSCLTLCDPTDSSPPGLSVPGVLQARILESAAISFPNARMHAKSLQSCLTLWDPTDSSPPGPSVHGILQARVLESAAISSSIIPLLALVNFVFLTTAFLAGIR</sequence>
<protein>
    <submittedName>
        <fullName evidence="2">Uncharacterized protein</fullName>
    </submittedName>
</protein>
<evidence type="ECO:0000313" key="2">
    <source>
        <dbReference type="EMBL" id="CAI9179900.1"/>
    </source>
</evidence>
<accession>A0ABN9A2L4</accession>
<organism evidence="2 3">
    <name type="scientific">Rangifer tarandus platyrhynchus</name>
    <name type="common">Svalbard reindeer</name>
    <dbReference type="NCBI Taxonomy" id="3082113"/>
    <lineage>
        <taxon>Eukaryota</taxon>
        <taxon>Metazoa</taxon>
        <taxon>Chordata</taxon>
        <taxon>Craniata</taxon>
        <taxon>Vertebrata</taxon>
        <taxon>Euteleostomi</taxon>
        <taxon>Mammalia</taxon>
        <taxon>Eutheria</taxon>
        <taxon>Laurasiatheria</taxon>
        <taxon>Artiodactyla</taxon>
        <taxon>Ruminantia</taxon>
        <taxon>Pecora</taxon>
        <taxon>Cervidae</taxon>
        <taxon>Odocoileinae</taxon>
        <taxon>Rangifer</taxon>
    </lineage>
</organism>
<dbReference type="Proteomes" id="UP001176941">
    <property type="component" value="Chromosome 9"/>
</dbReference>
<keyword evidence="3" id="KW-1185">Reference proteome</keyword>
<evidence type="ECO:0000256" key="1">
    <source>
        <dbReference type="SAM" id="Phobius"/>
    </source>
</evidence>
<keyword evidence="1" id="KW-0812">Transmembrane</keyword>
<dbReference type="EMBL" id="OX459945">
    <property type="protein sequence ID" value="CAI9179900.1"/>
    <property type="molecule type" value="Genomic_DNA"/>
</dbReference>